<evidence type="ECO:0000259" key="1">
    <source>
        <dbReference type="SMART" id="SM00060"/>
    </source>
</evidence>
<dbReference type="EMBL" id="LCRM01000041">
    <property type="protein sequence ID" value="KKW35445.1"/>
    <property type="molecule type" value="Genomic_DNA"/>
</dbReference>
<evidence type="ECO:0000313" key="3">
    <source>
        <dbReference type="Proteomes" id="UP000034290"/>
    </source>
</evidence>
<organism evidence="2 3">
    <name type="scientific">Candidatus Giovannonibacteria bacterium GW2011_GWA2_53_7</name>
    <dbReference type="NCBI Taxonomy" id="1618650"/>
    <lineage>
        <taxon>Bacteria</taxon>
        <taxon>Candidatus Giovannoniibacteriota</taxon>
    </lineage>
</organism>
<feature type="domain" description="Fibronectin type-III" evidence="1">
    <location>
        <begin position="216"/>
        <end position="286"/>
    </location>
</feature>
<protein>
    <recommendedName>
        <fullName evidence="1">Fibronectin type-III domain-containing protein</fullName>
    </recommendedName>
</protein>
<dbReference type="InterPro" id="IPR013783">
    <property type="entry name" value="Ig-like_fold"/>
</dbReference>
<name>A0A0G1XWX7_9BACT</name>
<dbReference type="Proteomes" id="UP000034290">
    <property type="component" value="Unassembled WGS sequence"/>
</dbReference>
<sequence>MLRRSLVGFFFVLFLVLPEVASAYGILTRVSDLISTSEPSSTSTTHTITFATVGEVPLGGKIVIHPDGASFDFPLGMDFSDVDVAVGPSGGPFTNRPLAASVSPSTDGVAVTTGPGGRIEITLGDTGSGLIGTSTTVVIEVGTNASTGGAGTRNITNPSGVGSYRIRMETYDASDVLVDEGTAMVAIVEPVGVGPVDTTDIIPPTRSNGRPMGTLLASTVAVQIVLNTDKFAFCRWDPSASVSYGAMTNDFTMAGSGLLHYTTVTGLVPATTYDYYVRCINGGGSGANPDDYLISFTISASTTPSSTSSAPPGPPPS</sequence>
<dbReference type="InterPro" id="IPR003961">
    <property type="entry name" value="FN3_dom"/>
</dbReference>
<dbReference type="InterPro" id="IPR036116">
    <property type="entry name" value="FN3_sf"/>
</dbReference>
<accession>A0A0G1XWX7</accession>
<feature type="non-terminal residue" evidence="2">
    <location>
        <position position="317"/>
    </location>
</feature>
<proteinExistence type="predicted"/>
<dbReference type="SUPFAM" id="SSF49265">
    <property type="entry name" value="Fibronectin type III"/>
    <property type="match status" value="1"/>
</dbReference>
<dbReference type="SMART" id="SM00060">
    <property type="entry name" value="FN3"/>
    <property type="match status" value="1"/>
</dbReference>
<comment type="caution">
    <text evidence="2">The sequence shown here is derived from an EMBL/GenBank/DDBJ whole genome shotgun (WGS) entry which is preliminary data.</text>
</comment>
<dbReference type="AlphaFoldDB" id="A0A0G1XWX7"/>
<reference evidence="2 3" key="1">
    <citation type="journal article" date="2015" name="Nature">
        <title>rRNA introns, odd ribosomes, and small enigmatic genomes across a large radiation of phyla.</title>
        <authorList>
            <person name="Brown C.T."/>
            <person name="Hug L.A."/>
            <person name="Thomas B.C."/>
            <person name="Sharon I."/>
            <person name="Castelle C.J."/>
            <person name="Singh A."/>
            <person name="Wilkins M.J."/>
            <person name="Williams K.H."/>
            <person name="Banfield J.F."/>
        </authorList>
    </citation>
    <scope>NUCLEOTIDE SEQUENCE [LARGE SCALE GENOMIC DNA]</scope>
</reference>
<dbReference type="Gene3D" id="2.60.40.10">
    <property type="entry name" value="Immunoglobulins"/>
    <property type="match status" value="1"/>
</dbReference>
<evidence type="ECO:0000313" key="2">
    <source>
        <dbReference type="EMBL" id="KKW35445.1"/>
    </source>
</evidence>
<gene>
    <name evidence="2" type="ORF">UY81_C0041G0001</name>
</gene>